<evidence type="ECO:0000313" key="15">
    <source>
        <dbReference type="Proteomes" id="UP001557470"/>
    </source>
</evidence>
<evidence type="ECO:0000259" key="13">
    <source>
        <dbReference type="SMART" id="SM00409"/>
    </source>
</evidence>
<evidence type="ECO:0000256" key="1">
    <source>
        <dbReference type="ARBA" id="ARBA00004251"/>
    </source>
</evidence>
<feature type="signal peptide" evidence="12">
    <location>
        <begin position="1"/>
        <end position="23"/>
    </location>
</feature>
<evidence type="ECO:0000256" key="9">
    <source>
        <dbReference type="ARBA" id="ARBA00023180"/>
    </source>
</evidence>
<evidence type="ECO:0000256" key="2">
    <source>
        <dbReference type="ARBA" id="ARBA00022475"/>
    </source>
</evidence>
<dbReference type="PANTHER" id="PTHR25466">
    <property type="entry name" value="T-LYMPHOCYTE ACTIVATION ANTIGEN"/>
    <property type="match status" value="1"/>
</dbReference>
<feature type="domain" description="Immunoglobulin" evidence="13">
    <location>
        <begin position="29"/>
        <end position="125"/>
    </location>
</feature>
<dbReference type="InterPro" id="IPR013783">
    <property type="entry name" value="Ig-like_fold"/>
</dbReference>
<dbReference type="PANTHER" id="PTHR25466:SF2">
    <property type="entry name" value="T-LYMPHOCYTE ACTIVATION ANTIGEN CD86"/>
    <property type="match status" value="1"/>
</dbReference>
<evidence type="ECO:0000256" key="10">
    <source>
        <dbReference type="ARBA" id="ARBA00023319"/>
    </source>
</evidence>
<comment type="subcellular location">
    <subcellularLocation>
        <location evidence="1">Cell membrane</location>
        <topology evidence="1">Single-pass type I membrane protein</topology>
    </subcellularLocation>
</comment>
<dbReference type="GO" id="GO:0005886">
    <property type="term" value="C:plasma membrane"/>
    <property type="evidence" value="ECO:0007669"/>
    <property type="project" value="UniProtKB-SubCell"/>
</dbReference>
<evidence type="ECO:0000256" key="11">
    <source>
        <dbReference type="SAM" id="Phobius"/>
    </source>
</evidence>
<gene>
    <name evidence="14" type="ORF">UPYG_G00203700</name>
</gene>
<evidence type="ECO:0000256" key="7">
    <source>
        <dbReference type="ARBA" id="ARBA00023157"/>
    </source>
</evidence>
<dbReference type="SUPFAM" id="SSF48726">
    <property type="entry name" value="Immunoglobulin"/>
    <property type="match status" value="1"/>
</dbReference>
<dbReference type="SMART" id="SM00409">
    <property type="entry name" value="IG"/>
    <property type="match status" value="1"/>
</dbReference>
<dbReference type="Pfam" id="PF07686">
    <property type="entry name" value="V-set"/>
    <property type="match status" value="1"/>
</dbReference>
<evidence type="ECO:0000256" key="6">
    <source>
        <dbReference type="ARBA" id="ARBA00023136"/>
    </source>
</evidence>
<keyword evidence="4 12" id="KW-0732">Signal</keyword>
<keyword evidence="8" id="KW-0675">Receptor</keyword>
<keyword evidence="3 11" id="KW-0812">Transmembrane</keyword>
<keyword evidence="2" id="KW-1003">Cell membrane</keyword>
<sequence length="275" mass="31481">MFQRHMHQACLALLLGWMVLLESKDLSDTTPLVGPVGGEVTFQCLFDLGSSLEWFYIQRRYNFINGYHIKGIDPKEYTNRTEVNRTQGSVRMWDLQLSDKGMYECKMKYIGKDDILEMKINLTIIANNRVPNVTVTCVSSLCWVTCSYLGDYPHKEVQWSTFPHQNESQWKVNSSDEMDTAYQMYSLVSTVKINCSSMMKFNLSCGVGGAVSEQHTVCVALPDPTTHPLIVVSLVVVLFVICVICIAAFMIKKYRSLRHTNDMEKEEMPEREQLT</sequence>
<feature type="chain" id="PRO_5044853511" description="Immunoglobulin domain-containing protein" evidence="12">
    <location>
        <begin position="24"/>
        <end position="275"/>
    </location>
</feature>
<keyword evidence="6 11" id="KW-0472">Membrane</keyword>
<dbReference type="InterPro" id="IPR003599">
    <property type="entry name" value="Ig_sub"/>
</dbReference>
<protein>
    <recommendedName>
        <fullName evidence="13">Immunoglobulin domain-containing protein</fullName>
    </recommendedName>
</protein>
<proteinExistence type="predicted"/>
<feature type="transmembrane region" description="Helical" evidence="11">
    <location>
        <begin position="229"/>
        <end position="251"/>
    </location>
</feature>
<accession>A0ABD0WIT7</accession>
<dbReference type="InterPro" id="IPR036179">
    <property type="entry name" value="Ig-like_dom_sf"/>
</dbReference>
<evidence type="ECO:0000256" key="3">
    <source>
        <dbReference type="ARBA" id="ARBA00022692"/>
    </source>
</evidence>
<dbReference type="Gene3D" id="2.60.40.10">
    <property type="entry name" value="Immunoglobulins"/>
    <property type="match status" value="1"/>
</dbReference>
<evidence type="ECO:0000256" key="5">
    <source>
        <dbReference type="ARBA" id="ARBA00022989"/>
    </source>
</evidence>
<comment type="caution">
    <text evidence="14">The sequence shown here is derived from an EMBL/GenBank/DDBJ whole genome shotgun (WGS) entry which is preliminary data.</text>
</comment>
<reference evidence="14 15" key="1">
    <citation type="submission" date="2024-06" db="EMBL/GenBank/DDBJ databases">
        <authorList>
            <person name="Pan Q."/>
            <person name="Wen M."/>
            <person name="Jouanno E."/>
            <person name="Zahm M."/>
            <person name="Klopp C."/>
            <person name="Cabau C."/>
            <person name="Louis A."/>
            <person name="Berthelot C."/>
            <person name="Parey E."/>
            <person name="Roest Crollius H."/>
            <person name="Montfort J."/>
            <person name="Robinson-Rechavi M."/>
            <person name="Bouchez O."/>
            <person name="Lampietro C."/>
            <person name="Lopez Roques C."/>
            <person name="Donnadieu C."/>
            <person name="Postlethwait J."/>
            <person name="Bobe J."/>
            <person name="Verreycken H."/>
            <person name="Guiguen Y."/>
        </authorList>
    </citation>
    <scope>NUCLEOTIDE SEQUENCE [LARGE SCALE GENOMIC DNA]</scope>
    <source>
        <strain evidence="14">Up_M1</strain>
        <tissue evidence="14">Testis</tissue>
    </source>
</reference>
<organism evidence="14 15">
    <name type="scientific">Umbra pygmaea</name>
    <name type="common">Eastern mudminnow</name>
    <dbReference type="NCBI Taxonomy" id="75934"/>
    <lineage>
        <taxon>Eukaryota</taxon>
        <taxon>Metazoa</taxon>
        <taxon>Chordata</taxon>
        <taxon>Craniata</taxon>
        <taxon>Vertebrata</taxon>
        <taxon>Euteleostomi</taxon>
        <taxon>Actinopterygii</taxon>
        <taxon>Neopterygii</taxon>
        <taxon>Teleostei</taxon>
        <taxon>Protacanthopterygii</taxon>
        <taxon>Esociformes</taxon>
        <taxon>Umbridae</taxon>
        <taxon>Umbra</taxon>
    </lineage>
</organism>
<keyword evidence="15" id="KW-1185">Reference proteome</keyword>
<keyword evidence="5 11" id="KW-1133">Transmembrane helix</keyword>
<dbReference type="AlphaFoldDB" id="A0ABD0WIT7"/>
<dbReference type="Proteomes" id="UP001557470">
    <property type="component" value="Unassembled WGS sequence"/>
</dbReference>
<evidence type="ECO:0000256" key="8">
    <source>
        <dbReference type="ARBA" id="ARBA00023170"/>
    </source>
</evidence>
<dbReference type="EMBL" id="JAGEUA010000006">
    <property type="protein sequence ID" value="KAL0973444.1"/>
    <property type="molecule type" value="Genomic_DNA"/>
</dbReference>
<evidence type="ECO:0000256" key="4">
    <source>
        <dbReference type="ARBA" id="ARBA00022729"/>
    </source>
</evidence>
<dbReference type="InterPro" id="IPR051713">
    <property type="entry name" value="T-cell_Activation_Regulation"/>
</dbReference>
<evidence type="ECO:0000256" key="12">
    <source>
        <dbReference type="SAM" id="SignalP"/>
    </source>
</evidence>
<dbReference type="InterPro" id="IPR013106">
    <property type="entry name" value="Ig_V-set"/>
</dbReference>
<name>A0ABD0WIT7_UMBPY</name>
<evidence type="ECO:0000313" key="14">
    <source>
        <dbReference type="EMBL" id="KAL0973444.1"/>
    </source>
</evidence>
<keyword evidence="10" id="KW-0393">Immunoglobulin domain</keyword>
<keyword evidence="7" id="KW-1015">Disulfide bond</keyword>
<keyword evidence="9" id="KW-0325">Glycoprotein</keyword>